<protein>
    <submittedName>
        <fullName evidence="2">Uncharacterized protein</fullName>
    </submittedName>
</protein>
<organism evidence="2 3">
    <name type="scientific">Fusarium longipes</name>
    <dbReference type="NCBI Taxonomy" id="694270"/>
    <lineage>
        <taxon>Eukaryota</taxon>
        <taxon>Fungi</taxon>
        <taxon>Dikarya</taxon>
        <taxon>Ascomycota</taxon>
        <taxon>Pezizomycotina</taxon>
        <taxon>Sordariomycetes</taxon>
        <taxon>Hypocreomycetidae</taxon>
        <taxon>Hypocreales</taxon>
        <taxon>Nectriaceae</taxon>
        <taxon>Fusarium</taxon>
    </lineage>
</organism>
<evidence type="ECO:0000256" key="1">
    <source>
        <dbReference type="SAM" id="MobiDB-lite"/>
    </source>
</evidence>
<feature type="compositionally biased region" description="Basic and acidic residues" evidence="1">
    <location>
        <begin position="34"/>
        <end position="43"/>
    </location>
</feature>
<reference evidence="2 3" key="1">
    <citation type="journal article" date="2018" name="PLoS Pathog.">
        <title>Evolution of structural diversity of trichothecenes, a family of toxins produced by plant pathogenic and entomopathogenic fungi.</title>
        <authorList>
            <person name="Proctor R.H."/>
            <person name="McCormick S.P."/>
            <person name="Kim H.S."/>
            <person name="Cardoza R.E."/>
            <person name="Stanley A.M."/>
            <person name="Lindo L."/>
            <person name="Kelly A."/>
            <person name="Brown D.W."/>
            <person name="Lee T."/>
            <person name="Vaughan M.M."/>
            <person name="Alexander N.J."/>
            <person name="Busman M."/>
            <person name="Gutierrez S."/>
        </authorList>
    </citation>
    <scope>NUCLEOTIDE SEQUENCE [LARGE SCALE GENOMIC DNA]</scope>
    <source>
        <strain evidence="2 3">NRRL 20695</strain>
    </source>
</reference>
<dbReference type="AlphaFoldDB" id="A0A395T0D9"/>
<accession>A0A395T0D9</accession>
<dbReference type="EMBL" id="PXOG01000075">
    <property type="protein sequence ID" value="RGP78161.1"/>
    <property type="molecule type" value="Genomic_DNA"/>
</dbReference>
<proteinExistence type="predicted"/>
<dbReference type="OrthoDB" id="5103455at2759"/>
<comment type="caution">
    <text evidence="2">The sequence shown here is derived from an EMBL/GenBank/DDBJ whole genome shotgun (WGS) entry which is preliminary data.</text>
</comment>
<evidence type="ECO:0000313" key="2">
    <source>
        <dbReference type="EMBL" id="RGP78161.1"/>
    </source>
</evidence>
<gene>
    <name evidence="2" type="ORF">FLONG3_3730</name>
</gene>
<sequence length="275" mass="31215">MAAQERDLTKEEKAALTDLVRAWSSPESSTDGTHLFRETGEEKSRDLITDEQMHLVWVARGNADVCGNPACQEPRRPDAGPWAFSFWGQALRCQWCVIYRREHNWEDSPDPKNGLTAVKHGQWISEGNEDLYGGCSKPRPDDSHLQGWLTAARCADCLSQTTAEDGWEWVAVHGDCCAICGGDRDFTHRMKGRCEKRRCGACLSFRQTYHRDKTPEEVSEGTLALHREWVANGHANECQECGAERDGGGKFYGYREKLCCSKCYHKERKARNRVK</sequence>
<feature type="region of interest" description="Disordered" evidence="1">
    <location>
        <begin position="23"/>
        <end position="43"/>
    </location>
</feature>
<dbReference type="Proteomes" id="UP000266234">
    <property type="component" value="Unassembled WGS sequence"/>
</dbReference>
<name>A0A395T0D9_9HYPO</name>
<evidence type="ECO:0000313" key="3">
    <source>
        <dbReference type="Proteomes" id="UP000266234"/>
    </source>
</evidence>
<keyword evidence="3" id="KW-1185">Reference proteome</keyword>